<organism evidence="1 2">
    <name type="scientific">Actinopolyspora mzabensis</name>
    <dbReference type="NCBI Taxonomy" id="995066"/>
    <lineage>
        <taxon>Bacteria</taxon>
        <taxon>Bacillati</taxon>
        <taxon>Actinomycetota</taxon>
        <taxon>Actinomycetes</taxon>
        <taxon>Actinopolysporales</taxon>
        <taxon>Actinopolysporaceae</taxon>
        <taxon>Actinopolyspora</taxon>
    </lineage>
</organism>
<evidence type="ECO:0000313" key="1">
    <source>
        <dbReference type="EMBL" id="SDK58408.1"/>
    </source>
</evidence>
<dbReference type="Proteomes" id="UP000199213">
    <property type="component" value="Unassembled WGS sequence"/>
</dbReference>
<dbReference type="EMBL" id="FNFM01000009">
    <property type="protein sequence ID" value="SDK58408.1"/>
    <property type="molecule type" value="Genomic_DNA"/>
</dbReference>
<dbReference type="RefSeq" id="WP_218120190.1">
    <property type="nucleotide sequence ID" value="NZ_FNFM01000009.1"/>
</dbReference>
<keyword evidence="2" id="KW-1185">Reference proteome</keyword>
<accession>A0A1G9D3A8</accession>
<protein>
    <submittedName>
        <fullName evidence="1">Uncharacterized protein</fullName>
    </submittedName>
</protein>
<evidence type="ECO:0000313" key="2">
    <source>
        <dbReference type="Proteomes" id="UP000199213"/>
    </source>
</evidence>
<name>A0A1G9D3A8_ACTMZ</name>
<proteinExistence type="predicted"/>
<dbReference type="AlphaFoldDB" id="A0A1G9D3A8"/>
<gene>
    <name evidence="1" type="ORF">SAMN04487820_109230</name>
</gene>
<reference evidence="2" key="1">
    <citation type="submission" date="2016-10" db="EMBL/GenBank/DDBJ databases">
        <authorList>
            <person name="Varghese N."/>
            <person name="Submissions S."/>
        </authorList>
    </citation>
    <scope>NUCLEOTIDE SEQUENCE [LARGE SCALE GENOMIC DNA]</scope>
    <source>
        <strain evidence="2">DSM 45460</strain>
    </source>
</reference>
<sequence>MSEEEARFARNLALTELQPVGGGPLSMDEIVEAVRAVREEAPGQENGPK</sequence>